<protein>
    <submittedName>
        <fullName evidence="4">Response regulator receiver protein</fullName>
    </submittedName>
</protein>
<proteinExistence type="predicted"/>
<dbReference type="SUPFAM" id="SSF52172">
    <property type="entry name" value="CheY-like"/>
    <property type="match status" value="1"/>
</dbReference>
<dbReference type="InterPro" id="IPR001789">
    <property type="entry name" value="Sig_transdc_resp-reg_receiver"/>
</dbReference>
<dbReference type="InterPro" id="IPR050595">
    <property type="entry name" value="Bact_response_regulator"/>
</dbReference>
<sequence>MNSEKMSRKILVVDDDLGHVRLLETMLKENGFNPISTVEAADGLQMAMEKQPDLIILDVMMPVINGYNFCRLLKSETAYKNIPIIFLSSRGEKQDLRFGQEMGADAYLTKPVNTQQLLVKINELLSSAK</sequence>
<keyword evidence="1 2" id="KW-0597">Phosphoprotein</keyword>
<accession>A0A0G1Y1Y6</accession>
<dbReference type="CDD" id="cd17574">
    <property type="entry name" value="REC_OmpR"/>
    <property type="match status" value="1"/>
</dbReference>
<feature type="domain" description="Response regulatory" evidence="3">
    <location>
        <begin position="9"/>
        <end position="125"/>
    </location>
</feature>
<evidence type="ECO:0000313" key="4">
    <source>
        <dbReference type="EMBL" id="KKW08932.1"/>
    </source>
</evidence>
<dbReference type="AlphaFoldDB" id="A0A0G1Y1Y6"/>
<dbReference type="Pfam" id="PF00072">
    <property type="entry name" value="Response_reg"/>
    <property type="match status" value="1"/>
</dbReference>
<dbReference type="PROSITE" id="PS50110">
    <property type="entry name" value="RESPONSE_REGULATORY"/>
    <property type="match status" value="1"/>
</dbReference>
<dbReference type="Gene3D" id="3.40.50.2300">
    <property type="match status" value="1"/>
</dbReference>
<dbReference type="PANTHER" id="PTHR44591:SF3">
    <property type="entry name" value="RESPONSE REGULATORY DOMAIN-CONTAINING PROTEIN"/>
    <property type="match status" value="1"/>
</dbReference>
<dbReference type="InterPro" id="IPR011006">
    <property type="entry name" value="CheY-like_superfamily"/>
</dbReference>
<dbReference type="Proteomes" id="UP000033965">
    <property type="component" value="Unassembled WGS sequence"/>
</dbReference>
<dbReference type="PANTHER" id="PTHR44591">
    <property type="entry name" value="STRESS RESPONSE REGULATOR PROTEIN 1"/>
    <property type="match status" value="1"/>
</dbReference>
<feature type="modified residue" description="4-aspartylphosphate" evidence="2">
    <location>
        <position position="58"/>
    </location>
</feature>
<evidence type="ECO:0000259" key="3">
    <source>
        <dbReference type="PROSITE" id="PS50110"/>
    </source>
</evidence>
<comment type="caution">
    <text evidence="4">The sequence shown here is derived from an EMBL/GenBank/DDBJ whole genome shotgun (WGS) entry which is preliminary data.</text>
</comment>
<evidence type="ECO:0000256" key="1">
    <source>
        <dbReference type="ARBA" id="ARBA00022553"/>
    </source>
</evidence>
<gene>
    <name evidence="4" type="ORF">UY44_C0006G0017</name>
</gene>
<evidence type="ECO:0000313" key="5">
    <source>
        <dbReference type="Proteomes" id="UP000033965"/>
    </source>
</evidence>
<dbReference type="GO" id="GO:0000160">
    <property type="term" value="P:phosphorelay signal transduction system"/>
    <property type="evidence" value="ECO:0007669"/>
    <property type="project" value="InterPro"/>
</dbReference>
<reference evidence="4 5" key="1">
    <citation type="journal article" date="2015" name="Nature">
        <title>rRNA introns, odd ribosomes, and small enigmatic genomes across a large radiation of phyla.</title>
        <authorList>
            <person name="Brown C.T."/>
            <person name="Hug L.A."/>
            <person name="Thomas B.C."/>
            <person name="Sharon I."/>
            <person name="Castelle C.J."/>
            <person name="Singh A."/>
            <person name="Wilkins M.J."/>
            <person name="Williams K.H."/>
            <person name="Banfield J.F."/>
        </authorList>
    </citation>
    <scope>NUCLEOTIDE SEQUENCE [LARGE SCALE GENOMIC DNA]</scope>
</reference>
<dbReference type="EMBL" id="LCPZ01000006">
    <property type="protein sequence ID" value="KKW08932.1"/>
    <property type="molecule type" value="Genomic_DNA"/>
</dbReference>
<name>A0A0G1Y1Y6_9BACT</name>
<dbReference type="SMART" id="SM00448">
    <property type="entry name" value="REC"/>
    <property type="match status" value="1"/>
</dbReference>
<evidence type="ECO:0000256" key="2">
    <source>
        <dbReference type="PROSITE-ProRule" id="PRU00169"/>
    </source>
</evidence>
<organism evidence="4 5">
    <name type="scientific">Candidatus Kaiserbacteria bacterium GW2011_GWA2_49_19</name>
    <dbReference type="NCBI Taxonomy" id="1618669"/>
    <lineage>
        <taxon>Bacteria</taxon>
        <taxon>Candidatus Kaiseribacteriota</taxon>
    </lineage>
</organism>